<organism evidence="3 4">
    <name type="scientific">Oleoguttula mirabilis</name>
    <dbReference type="NCBI Taxonomy" id="1507867"/>
    <lineage>
        <taxon>Eukaryota</taxon>
        <taxon>Fungi</taxon>
        <taxon>Dikarya</taxon>
        <taxon>Ascomycota</taxon>
        <taxon>Pezizomycotina</taxon>
        <taxon>Dothideomycetes</taxon>
        <taxon>Dothideomycetidae</taxon>
        <taxon>Mycosphaerellales</taxon>
        <taxon>Teratosphaeriaceae</taxon>
        <taxon>Oleoguttula</taxon>
    </lineage>
</organism>
<evidence type="ECO:0000313" key="3">
    <source>
        <dbReference type="EMBL" id="KAK4539471.1"/>
    </source>
</evidence>
<evidence type="ECO:0000313" key="4">
    <source>
        <dbReference type="Proteomes" id="UP001324427"/>
    </source>
</evidence>
<feature type="region of interest" description="Disordered" evidence="1">
    <location>
        <begin position="1594"/>
        <end position="1656"/>
    </location>
</feature>
<keyword evidence="4" id="KW-1185">Reference proteome</keyword>
<feature type="compositionally biased region" description="Basic and acidic residues" evidence="1">
    <location>
        <begin position="802"/>
        <end position="841"/>
    </location>
</feature>
<accession>A0AAV9J4C4</accession>
<dbReference type="GO" id="GO:0005634">
    <property type="term" value="C:nucleus"/>
    <property type="evidence" value="ECO:0007669"/>
    <property type="project" value="TreeGrafter"/>
</dbReference>
<protein>
    <recommendedName>
        <fullName evidence="2">USP domain-containing protein</fullName>
    </recommendedName>
</protein>
<feature type="compositionally biased region" description="Low complexity" evidence="1">
    <location>
        <begin position="1186"/>
        <end position="1198"/>
    </location>
</feature>
<comment type="caution">
    <text evidence="3">The sequence shown here is derived from an EMBL/GenBank/DDBJ whole genome shotgun (WGS) entry which is preliminary data.</text>
</comment>
<dbReference type="PROSITE" id="PS50235">
    <property type="entry name" value="USP_3"/>
    <property type="match status" value="1"/>
</dbReference>
<feature type="region of interest" description="Disordered" evidence="1">
    <location>
        <begin position="736"/>
        <end position="790"/>
    </location>
</feature>
<feature type="compositionally biased region" description="Polar residues" evidence="1">
    <location>
        <begin position="1376"/>
        <end position="1405"/>
    </location>
</feature>
<dbReference type="GO" id="GO:0004843">
    <property type="term" value="F:cysteine-type deubiquitinase activity"/>
    <property type="evidence" value="ECO:0007669"/>
    <property type="project" value="TreeGrafter"/>
</dbReference>
<feature type="compositionally biased region" description="Polar residues" evidence="1">
    <location>
        <begin position="1634"/>
        <end position="1648"/>
    </location>
</feature>
<gene>
    <name evidence="3" type="ORF">LTR36_010907</name>
</gene>
<feature type="region of interest" description="Disordered" evidence="1">
    <location>
        <begin position="802"/>
        <end position="1078"/>
    </location>
</feature>
<sequence length="1793" mass="196040">MPASDFHDSESAKTRFSSIPFRDGHVHALHLLNELRDVREQLIAGRSPPDHDVQDLARCLLDEEFWKLASSVLVVLRNEDDDELEKSVSVIGFCMTIQDAAQKYLPAEGGLISDHYETAAIQKLINVFTSLAMKTLYGYNKKARVAVAIVLKGFYSLLNWKIPPELDAAAEAGDEGEEGEEGEQGKAPSQHGAPSQHKASSQHERAKAEGNVRGETGLRNGLNTCFQNIQIWAFVFSDRFMERLWTFGKVAIPDLDGDLTPEDLVARDVLMALFQALREGEVDLSLKRLDEFWTVQQNAPKKSTLYEYRPGRQQDTSEFLSLCLAQVLKRYLKDAWELFFERMTRRACCHRIDVVQEPPDITLKVMGKMPKRGVVDLVPLLANELTSFDDGVVFDCPHCNTANARHGQTARLVAVNDIKPDIYVHLGLFESVEGVFRKLPTRVRIPQGLFPVPGLDDLYYVKWIGIHDGARPTEGHYYCYARGSPTTLKAARDGADDTAEGGVALGGSQEWKMGGKQGQQSFLEWARYEDSTLERGVEFERVQAEKPYLLLLSPATLADIKVLCAEVVYTQSRRPQTLAACVEQLQDAQATVRADSAIVLAVAREARAVFDQLGAHLAQAQRLPPGSPLGVDAADDTLWTRFGGEGGVTASQDERNLDTLCVHFAHTVLQDAWQGVLDRLREGQGRAHVAVVAEEIYYTLFQQRDDLPALVQYVARRHIRMQREVRDRQLWRAWQAANRPTSSPADPMDTRPPSSPPLSSPPSSGQAPDADSMDLDPPPAPSAPKRTDKEEAERLEMLQVKAVEDTARKAEQRAAQHRANAERERVANEATRKEQARKKTDGPAQDPKAATPPKAPTHVPAPLRAVGRMRRADDKRRETERLAAIADRAAKHRLHQAQDATKHGQEQDEDQEQDQEQDQQQRPQEDAKDVLSDAPPQQEQQQQQQQQQQDEQQQQEGASTESLPDAPSEHSQAPSSDPLPNAAGLDNIYRPSDWQPPPIPPSSQWDQEHNRWLDPPAPWPPRSSSPLSSAPSELYDASLGGWNPPAQDGQAPYLPGPRPSETSVVQPHAVQPAGGGGAGIQSAAVLAMGRILRTIEDSDTPESGLSSDVPTVDPVAPAPAPAPPGHQRAPRPLEIPDTHALEGALSSDTTPANPIAPAPAPAPSGRQRVFGTREIPDTYAPEGVLSSSAASTASVVPAPGWPRREVQDTYASEHALGSDPPPPTTPQHPLAGNVTLPLRSSEKKRRAPVADSHGIRPPPPRLPENQPTTVQAGRESGTRLPRPMTRPAVTPAILAIPPGGTGLIQPPTLPAPPNPNAPPGSDDTVLVIHRPYATRRRSSRRARGSDRSRGGGGGGRDISGLDGQLEQTDLDDGTDARQTTGLDGTDEQSLTGLESAVERSTTGLTATVVEQRPTNLGGTVEQRPANLRGTAEQRTTNIDSTSERPTTGHVVEQSTTGFDGTAVEKAASEESTPRKGFRKYFAKKQSTPKPEKKESVAKVATKEIFAKLKKKASISNLTKFRRRKAGGAEEPIAEEVPASTTAGSDHASHTQSPSHSLRVAGGYGNVFDEPPDVSRRLSKLPIVSEVDLALRRKAEDDAQPPIGATAPPIPTLIEQPPTVPREFYASPGRRGRQHTSVLSDPGTPSRNSRAARRLERGLVLGGTLEVPVDNRRYGRTSGPRLTQQLTQQRLAQQQLAQQRPTQHSGSRTRRHTRTSSARGSQHTGVSVEAESSVSRRLVRTTQTTLVRPDGTIEIRTETEEDVPPMPSLTGRVSRQGRGDEEDDEEERSRKREG</sequence>
<feature type="region of interest" description="Disordered" evidence="1">
    <location>
        <begin position="1095"/>
        <end position="1497"/>
    </location>
</feature>
<evidence type="ECO:0000259" key="2">
    <source>
        <dbReference type="PROSITE" id="PS50235"/>
    </source>
</evidence>
<dbReference type="GO" id="GO:0005829">
    <property type="term" value="C:cytosol"/>
    <property type="evidence" value="ECO:0007669"/>
    <property type="project" value="TreeGrafter"/>
</dbReference>
<dbReference type="GO" id="GO:0016579">
    <property type="term" value="P:protein deubiquitination"/>
    <property type="evidence" value="ECO:0007669"/>
    <property type="project" value="TreeGrafter"/>
</dbReference>
<feature type="compositionally biased region" description="Basic and acidic residues" evidence="1">
    <location>
        <begin position="870"/>
        <end position="881"/>
    </location>
</feature>
<dbReference type="SUPFAM" id="SSF54001">
    <property type="entry name" value="Cysteine proteinases"/>
    <property type="match status" value="1"/>
</dbReference>
<feature type="compositionally biased region" description="Low complexity" evidence="1">
    <location>
        <begin position="1714"/>
        <end position="1747"/>
    </location>
</feature>
<feature type="compositionally biased region" description="Low complexity" evidence="1">
    <location>
        <begin position="1687"/>
        <end position="1705"/>
    </location>
</feature>
<feature type="compositionally biased region" description="Acidic residues" evidence="1">
    <location>
        <begin position="172"/>
        <end position="182"/>
    </location>
</feature>
<dbReference type="EMBL" id="JAVFHQ010000093">
    <property type="protein sequence ID" value="KAK4539471.1"/>
    <property type="molecule type" value="Genomic_DNA"/>
</dbReference>
<feature type="compositionally biased region" description="Basic residues" evidence="1">
    <location>
        <begin position="1332"/>
        <end position="1342"/>
    </location>
</feature>
<feature type="compositionally biased region" description="Low complexity" evidence="1">
    <location>
        <begin position="937"/>
        <end position="956"/>
    </location>
</feature>
<feature type="compositionally biased region" description="Polar residues" evidence="1">
    <location>
        <begin position="1538"/>
        <end position="1555"/>
    </location>
</feature>
<name>A0AAV9J4C4_9PEZI</name>
<evidence type="ECO:0000256" key="1">
    <source>
        <dbReference type="SAM" id="MobiDB-lite"/>
    </source>
</evidence>
<feature type="domain" description="USP" evidence="2">
    <location>
        <begin position="216"/>
        <end position="555"/>
    </location>
</feature>
<dbReference type="InterPro" id="IPR050164">
    <property type="entry name" value="Peptidase_C19"/>
</dbReference>
<feature type="region of interest" description="Disordered" evidence="1">
    <location>
        <begin position="1521"/>
        <end position="1563"/>
    </location>
</feature>
<feature type="region of interest" description="Disordered" evidence="1">
    <location>
        <begin position="169"/>
        <end position="215"/>
    </location>
</feature>
<reference evidence="3 4" key="1">
    <citation type="submission" date="2021-11" db="EMBL/GenBank/DDBJ databases">
        <title>Black yeast isolated from Biological Soil Crust.</title>
        <authorList>
            <person name="Kurbessoian T."/>
        </authorList>
    </citation>
    <scope>NUCLEOTIDE SEQUENCE [LARGE SCALE GENOMIC DNA]</scope>
    <source>
        <strain evidence="3 4">CCFEE 5522</strain>
    </source>
</reference>
<feature type="compositionally biased region" description="Pro residues" evidence="1">
    <location>
        <begin position="1307"/>
        <end position="1318"/>
    </location>
</feature>
<proteinExistence type="predicted"/>
<dbReference type="InterPro" id="IPR038765">
    <property type="entry name" value="Papain-like_cys_pep_sf"/>
</dbReference>
<feature type="compositionally biased region" description="Acidic residues" evidence="1">
    <location>
        <begin position="907"/>
        <end position="917"/>
    </location>
</feature>
<feature type="compositionally biased region" description="Low complexity" evidence="1">
    <location>
        <begin position="843"/>
        <end position="862"/>
    </location>
</feature>
<feature type="compositionally biased region" description="Basic and acidic residues" evidence="1">
    <location>
        <begin position="201"/>
        <end position="212"/>
    </location>
</feature>
<feature type="compositionally biased region" description="Polar residues" evidence="1">
    <location>
        <begin position="1432"/>
        <end position="1445"/>
    </location>
</feature>
<feature type="region of interest" description="Disordered" evidence="1">
    <location>
        <begin position="1687"/>
        <end position="1793"/>
    </location>
</feature>
<dbReference type="InterPro" id="IPR028889">
    <property type="entry name" value="USP"/>
</dbReference>
<dbReference type="PANTHER" id="PTHR24006">
    <property type="entry name" value="UBIQUITIN CARBOXYL-TERMINAL HYDROLASE"/>
    <property type="match status" value="1"/>
</dbReference>
<dbReference type="Proteomes" id="UP001324427">
    <property type="component" value="Unassembled WGS sequence"/>
</dbReference>
<dbReference type="Gene3D" id="3.90.70.10">
    <property type="entry name" value="Cysteine proteinases"/>
    <property type="match status" value="1"/>
</dbReference>